<evidence type="ECO:0000313" key="3">
    <source>
        <dbReference type="EMBL" id="EDV93643.1"/>
    </source>
</evidence>
<name>B4JG76_DROGR</name>
<feature type="compositionally biased region" description="Low complexity" evidence="1">
    <location>
        <begin position="241"/>
        <end position="268"/>
    </location>
</feature>
<dbReference type="EMBL" id="CH916369">
    <property type="protein sequence ID" value="EDV93643.1"/>
    <property type="molecule type" value="Genomic_DNA"/>
</dbReference>
<gene>
    <name evidence="3" type="primary">Dgri\GH18162</name>
    <name evidence="3" type="ORF">Dgri_GH18162</name>
</gene>
<dbReference type="PANTHER" id="PTHR23278:SF19">
    <property type="entry name" value="OBSCURIN"/>
    <property type="match status" value="1"/>
</dbReference>
<dbReference type="OrthoDB" id="5843397at2759"/>
<protein>
    <submittedName>
        <fullName evidence="3">GH18162</fullName>
    </submittedName>
</protein>
<proteinExistence type="predicted"/>
<sequence length="503" mass="53843">MRQWFLMEIFDQHSGLLQANISAKFAVFSVTGLDAGRLFRIYIYSVNGRGRSEAVAVDGYTLKAAEKQTVALTSYKGSAQGANSFELTPILSIGIFVGILVALVCIGIGTIAALKLRSHKHQHQQQQKFAHSNAKFSRPGNLQIKDKISLPLSHSEEMYDEKNPDVVPYNEVDGEYKQKSATQTPSGHLSTTSEAEISCKPGATAGVGISAGCSADSGAYQSSKDDELHYAELSLNSAACSSSKKSQPSQSTAQQQQQQSQSQQQQQQLVMGGTLPHGSSMRKLLPSIPATATLQRHKPNAGGLQHPHQHAPPPTYDYFEEPTIYAQIDAYKTRTGAAAAAAAAAAMQVDTAAGAAFGPCVSSPGSQGTPSTVSPGTVQMYTLPPHPGGYHTLPHNHQQQQQQPHNSASMMQMMHQQLQHHPAGNIPMPPSYQQHQQQQQQQQQQLAHGQMLVSSNSSGLASTAAVASPSSSLSGLSGVGKSYSREIVTVRTPLMYSQQESCV</sequence>
<keyword evidence="2" id="KW-0812">Transmembrane</keyword>
<dbReference type="eggNOG" id="KOG3515">
    <property type="taxonomic scope" value="Eukaryota"/>
</dbReference>
<dbReference type="PhylomeDB" id="B4JG76"/>
<keyword evidence="2" id="KW-0472">Membrane</keyword>
<dbReference type="OMA" id="PHPMMGG"/>
<feature type="region of interest" description="Disordered" evidence="1">
    <location>
        <begin position="239"/>
        <end position="280"/>
    </location>
</feature>
<dbReference type="Proteomes" id="UP000001070">
    <property type="component" value="Unassembled WGS sequence"/>
</dbReference>
<evidence type="ECO:0000313" key="4">
    <source>
        <dbReference type="Proteomes" id="UP000001070"/>
    </source>
</evidence>
<accession>B4JG76</accession>
<dbReference type="PANTHER" id="PTHR23278">
    <property type="entry name" value="SIDESTEP PROTEIN"/>
    <property type="match status" value="1"/>
</dbReference>
<organism evidence="4">
    <name type="scientific">Drosophila grimshawi</name>
    <name type="common">Hawaiian fruit fly</name>
    <name type="synonym">Idiomyia grimshawi</name>
    <dbReference type="NCBI Taxonomy" id="7222"/>
    <lineage>
        <taxon>Eukaryota</taxon>
        <taxon>Metazoa</taxon>
        <taxon>Ecdysozoa</taxon>
        <taxon>Arthropoda</taxon>
        <taxon>Hexapoda</taxon>
        <taxon>Insecta</taxon>
        <taxon>Pterygota</taxon>
        <taxon>Neoptera</taxon>
        <taxon>Endopterygota</taxon>
        <taxon>Diptera</taxon>
        <taxon>Brachycera</taxon>
        <taxon>Muscomorpha</taxon>
        <taxon>Ephydroidea</taxon>
        <taxon>Drosophilidae</taxon>
        <taxon>Drosophila</taxon>
        <taxon>Hawaiian Drosophila</taxon>
    </lineage>
</organism>
<dbReference type="HOGENOM" id="CLU_545451_0_0_1"/>
<feature type="transmembrane region" description="Helical" evidence="2">
    <location>
        <begin position="90"/>
        <end position="114"/>
    </location>
</feature>
<feature type="region of interest" description="Disordered" evidence="1">
    <location>
        <begin position="421"/>
        <end position="454"/>
    </location>
</feature>
<keyword evidence="2" id="KW-1133">Transmembrane helix</keyword>
<reference evidence="3 4" key="1">
    <citation type="journal article" date="2007" name="Nature">
        <title>Evolution of genes and genomes on the Drosophila phylogeny.</title>
        <authorList>
            <consortium name="Drosophila 12 Genomes Consortium"/>
            <person name="Clark A.G."/>
            <person name="Eisen M.B."/>
            <person name="Smith D.R."/>
            <person name="Bergman C.M."/>
            <person name="Oliver B."/>
            <person name="Markow T.A."/>
            <person name="Kaufman T.C."/>
            <person name="Kellis M."/>
            <person name="Gelbart W."/>
            <person name="Iyer V.N."/>
            <person name="Pollard D.A."/>
            <person name="Sackton T.B."/>
            <person name="Larracuente A.M."/>
            <person name="Singh N.D."/>
            <person name="Abad J.P."/>
            <person name="Abt D.N."/>
            <person name="Adryan B."/>
            <person name="Aguade M."/>
            <person name="Akashi H."/>
            <person name="Anderson W.W."/>
            <person name="Aquadro C.F."/>
            <person name="Ardell D.H."/>
            <person name="Arguello R."/>
            <person name="Artieri C.G."/>
            <person name="Barbash D.A."/>
            <person name="Barker D."/>
            <person name="Barsanti P."/>
            <person name="Batterham P."/>
            <person name="Batzoglou S."/>
            <person name="Begun D."/>
            <person name="Bhutkar A."/>
            <person name="Blanco E."/>
            <person name="Bosak S.A."/>
            <person name="Bradley R.K."/>
            <person name="Brand A.D."/>
            <person name="Brent M.R."/>
            <person name="Brooks A.N."/>
            <person name="Brown R.H."/>
            <person name="Butlin R.K."/>
            <person name="Caggese C."/>
            <person name="Calvi B.R."/>
            <person name="Bernardo de Carvalho A."/>
            <person name="Caspi A."/>
            <person name="Castrezana S."/>
            <person name="Celniker S.E."/>
            <person name="Chang J.L."/>
            <person name="Chapple C."/>
            <person name="Chatterji S."/>
            <person name="Chinwalla A."/>
            <person name="Civetta A."/>
            <person name="Clifton S.W."/>
            <person name="Comeron J.M."/>
            <person name="Costello J.C."/>
            <person name="Coyne J.A."/>
            <person name="Daub J."/>
            <person name="David R.G."/>
            <person name="Delcher A.L."/>
            <person name="Delehaunty K."/>
            <person name="Do C.B."/>
            <person name="Ebling H."/>
            <person name="Edwards K."/>
            <person name="Eickbush T."/>
            <person name="Evans J.D."/>
            <person name="Filipski A."/>
            <person name="Findeiss S."/>
            <person name="Freyhult E."/>
            <person name="Fulton L."/>
            <person name="Fulton R."/>
            <person name="Garcia A.C."/>
            <person name="Gardiner A."/>
            <person name="Garfield D.A."/>
            <person name="Garvin B.E."/>
            <person name="Gibson G."/>
            <person name="Gilbert D."/>
            <person name="Gnerre S."/>
            <person name="Godfrey J."/>
            <person name="Good R."/>
            <person name="Gotea V."/>
            <person name="Gravely B."/>
            <person name="Greenberg A.J."/>
            <person name="Griffiths-Jones S."/>
            <person name="Gross S."/>
            <person name="Guigo R."/>
            <person name="Gustafson E.A."/>
            <person name="Haerty W."/>
            <person name="Hahn M.W."/>
            <person name="Halligan D.L."/>
            <person name="Halpern A.L."/>
            <person name="Halter G.M."/>
            <person name="Han M.V."/>
            <person name="Heger A."/>
            <person name="Hillier L."/>
            <person name="Hinrichs A.S."/>
            <person name="Holmes I."/>
            <person name="Hoskins R.A."/>
            <person name="Hubisz M.J."/>
            <person name="Hultmark D."/>
            <person name="Huntley M.A."/>
            <person name="Jaffe D.B."/>
            <person name="Jagadeeshan S."/>
            <person name="Jeck W.R."/>
            <person name="Johnson J."/>
            <person name="Jones C.D."/>
            <person name="Jordan W.C."/>
            <person name="Karpen G.H."/>
            <person name="Kataoka E."/>
            <person name="Keightley P.D."/>
            <person name="Kheradpour P."/>
            <person name="Kirkness E.F."/>
            <person name="Koerich L.B."/>
            <person name="Kristiansen K."/>
            <person name="Kudrna D."/>
            <person name="Kulathinal R.J."/>
            <person name="Kumar S."/>
            <person name="Kwok R."/>
            <person name="Lander E."/>
            <person name="Langley C.H."/>
            <person name="Lapoint R."/>
            <person name="Lazzaro B.P."/>
            <person name="Lee S.J."/>
            <person name="Levesque L."/>
            <person name="Li R."/>
            <person name="Lin C.F."/>
            <person name="Lin M.F."/>
            <person name="Lindblad-Toh K."/>
            <person name="Llopart A."/>
            <person name="Long M."/>
            <person name="Low L."/>
            <person name="Lozovsky E."/>
            <person name="Lu J."/>
            <person name="Luo M."/>
            <person name="Machado C.A."/>
            <person name="Makalowski W."/>
            <person name="Marzo M."/>
            <person name="Matsuda M."/>
            <person name="Matzkin L."/>
            <person name="McAllister B."/>
            <person name="McBride C.S."/>
            <person name="McKernan B."/>
            <person name="McKernan K."/>
            <person name="Mendez-Lago M."/>
            <person name="Minx P."/>
            <person name="Mollenhauer M.U."/>
            <person name="Montooth K."/>
            <person name="Mount S.M."/>
            <person name="Mu X."/>
            <person name="Myers E."/>
            <person name="Negre B."/>
            <person name="Newfeld S."/>
            <person name="Nielsen R."/>
            <person name="Noor M.A."/>
            <person name="O'Grady P."/>
            <person name="Pachter L."/>
            <person name="Papaceit M."/>
            <person name="Parisi M.J."/>
            <person name="Parisi M."/>
            <person name="Parts L."/>
            <person name="Pedersen J.S."/>
            <person name="Pesole G."/>
            <person name="Phillippy A.M."/>
            <person name="Ponting C.P."/>
            <person name="Pop M."/>
            <person name="Porcelli D."/>
            <person name="Powell J.R."/>
            <person name="Prohaska S."/>
            <person name="Pruitt K."/>
            <person name="Puig M."/>
            <person name="Quesneville H."/>
            <person name="Ram K.R."/>
            <person name="Rand D."/>
            <person name="Rasmussen M.D."/>
            <person name="Reed L.K."/>
            <person name="Reenan R."/>
            <person name="Reily A."/>
            <person name="Remington K.A."/>
            <person name="Rieger T.T."/>
            <person name="Ritchie M.G."/>
            <person name="Robin C."/>
            <person name="Rogers Y.H."/>
            <person name="Rohde C."/>
            <person name="Rozas J."/>
            <person name="Rubenfield M.J."/>
            <person name="Ruiz A."/>
            <person name="Russo S."/>
            <person name="Salzberg S.L."/>
            <person name="Sanchez-Gracia A."/>
            <person name="Saranga D.J."/>
            <person name="Sato H."/>
            <person name="Schaeffer S.W."/>
            <person name="Schatz M.C."/>
            <person name="Schlenke T."/>
            <person name="Schwartz R."/>
            <person name="Segarra C."/>
            <person name="Singh R.S."/>
            <person name="Sirot L."/>
            <person name="Sirota M."/>
            <person name="Sisneros N.B."/>
            <person name="Smith C.D."/>
            <person name="Smith T.F."/>
            <person name="Spieth J."/>
            <person name="Stage D.E."/>
            <person name="Stark A."/>
            <person name="Stephan W."/>
            <person name="Strausberg R.L."/>
            <person name="Strempel S."/>
            <person name="Sturgill D."/>
            <person name="Sutton G."/>
            <person name="Sutton G.G."/>
            <person name="Tao W."/>
            <person name="Teichmann S."/>
            <person name="Tobari Y.N."/>
            <person name="Tomimura Y."/>
            <person name="Tsolas J.M."/>
            <person name="Valente V.L."/>
            <person name="Venter E."/>
            <person name="Venter J.C."/>
            <person name="Vicario S."/>
            <person name="Vieira F.G."/>
            <person name="Vilella A.J."/>
            <person name="Villasante A."/>
            <person name="Walenz B."/>
            <person name="Wang J."/>
            <person name="Wasserman M."/>
            <person name="Watts T."/>
            <person name="Wilson D."/>
            <person name="Wilson R.K."/>
            <person name="Wing R.A."/>
            <person name="Wolfner M.F."/>
            <person name="Wong A."/>
            <person name="Wong G.K."/>
            <person name="Wu C.I."/>
            <person name="Wu G."/>
            <person name="Yamamoto D."/>
            <person name="Yang H.P."/>
            <person name="Yang S.P."/>
            <person name="Yorke J.A."/>
            <person name="Yoshida K."/>
            <person name="Zdobnov E."/>
            <person name="Zhang P."/>
            <person name="Zhang Y."/>
            <person name="Zimin A.V."/>
            <person name="Baldwin J."/>
            <person name="Abdouelleil A."/>
            <person name="Abdulkadir J."/>
            <person name="Abebe A."/>
            <person name="Abera B."/>
            <person name="Abreu J."/>
            <person name="Acer S.C."/>
            <person name="Aftuck L."/>
            <person name="Alexander A."/>
            <person name="An P."/>
            <person name="Anderson E."/>
            <person name="Anderson S."/>
            <person name="Arachi H."/>
            <person name="Azer M."/>
            <person name="Bachantsang P."/>
            <person name="Barry A."/>
            <person name="Bayul T."/>
            <person name="Berlin A."/>
            <person name="Bessette D."/>
            <person name="Bloom T."/>
            <person name="Blye J."/>
            <person name="Boguslavskiy L."/>
            <person name="Bonnet C."/>
            <person name="Boukhgalter B."/>
            <person name="Bourzgui I."/>
            <person name="Brown A."/>
            <person name="Cahill P."/>
            <person name="Channer S."/>
            <person name="Cheshatsang Y."/>
            <person name="Chuda L."/>
            <person name="Citroen M."/>
            <person name="Collymore A."/>
            <person name="Cooke P."/>
            <person name="Costello M."/>
            <person name="D'Aco K."/>
            <person name="Daza R."/>
            <person name="De Haan G."/>
            <person name="DeGray S."/>
            <person name="DeMaso C."/>
            <person name="Dhargay N."/>
            <person name="Dooley K."/>
            <person name="Dooley E."/>
            <person name="Doricent M."/>
            <person name="Dorje P."/>
            <person name="Dorjee K."/>
            <person name="Dupes A."/>
            <person name="Elong R."/>
            <person name="Falk J."/>
            <person name="Farina A."/>
            <person name="Faro S."/>
            <person name="Ferguson D."/>
            <person name="Fisher S."/>
            <person name="Foley C.D."/>
            <person name="Franke A."/>
            <person name="Friedrich D."/>
            <person name="Gadbois L."/>
            <person name="Gearin G."/>
            <person name="Gearin C.R."/>
            <person name="Giannoukos G."/>
            <person name="Goode T."/>
            <person name="Graham J."/>
            <person name="Grandbois E."/>
            <person name="Grewal S."/>
            <person name="Gyaltsen K."/>
            <person name="Hafez N."/>
            <person name="Hagos B."/>
            <person name="Hall J."/>
            <person name="Henson C."/>
            <person name="Hollinger A."/>
            <person name="Honan T."/>
            <person name="Huard M.D."/>
            <person name="Hughes L."/>
            <person name="Hurhula B."/>
            <person name="Husby M.E."/>
            <person name="Kamat A."/>
            <person name="Kanga B."/>
            <person name="Kashin S."/>
            <person name="Khazanovich D."/>
            <person name="Kisner P."/>
            <person name="Lance K."/>
            <person name="Lara M."/>
            <person name="Lee W."/>
            <person name="Lennon N."/>
            <person name="Letendre F."/>
            <person name="LeVine R."/>
            <person name="Lipovsky A."/>
            <person name="Liu X."/>
            <person name="Liu J."/>
            <person name="Liu S."/>
            <person name="Lokyitsang T."/>
            <person name="Lokyitsang Y."/>
            <person name="Lubonja R."/>
            <person name="Lui A."/>
            <person name="MacDonald P."/>
            <person name="Magnisalis V."/>
            <person name="Maru K."/>
            <person name="Matthews C."/>
            <person name="McCusker W."/>
            <person name="McDonough S."/>
            <person name="Mehta T."/>
            <person name="Meldrim J."/>
            <person name="Meneus L."/>
            <person name="Mihai O."/>
            <person name="Mihalev A."/>
            <person name="Mihova T."/>
            <person name="Mittelman R."/>
            <person name="Mlenga V."/>
            <person name="Montmayeur A."/>
            <person name="Mulrain L."/>
            <person name="Navidi A."/>
            <person name="Naylor J."/>
            <person name="Negash T."/>
            <person name="Nguyen T."/>
            <person name="Nguyen N."/>
            <person name="Nicol R."/>
            <person name="Norbu C."/>
            <person name="Norbu N."/>
            <person name="Novod N."/>
            <person name="O'Neill B."/>
            <person name="Osman S."/>
            <person name="Markiewicz E."/>
            <person name="Oyono O.L."/>
            <person name="Patti C."/>
            <person name="Phunkhang P."/>
            <person name="Pierre F."/>
            <person name="Priest M."/>
            <person name="Raghuraman S."/>
            <person name="Rege F."/>
            <person name="Reyes R."/>
            <person name="Rise C."/>
            <person name="Rogov P."/>
            <person name="Ross K."/>
            <person name="Ryan E."/>
            <person name="Settipalli S."/>
            <person name="Shea T."/>
            <person name="Sherpa N."/>
            <person name="Shi L."/>
            <person name="Shih D."/>
            <person name="Sparrow T."/>
            <person name="Spaulding J."/>
            <person name="Stalker J."/>
            <person name="Stange-Thomann N."/>
            <person name="Stavropoulos S."/>
            <person name="Stone C."/>
            <person name="Strader C."/>
            <person name="Tesfaye S."/>
            <person name="Thomson T."/>
            <person name="Thoulutsang Y."/>
            <person name="Thoulutsang D."/>
            <person name="Topham K."/>
            <person name="Topping I."/>
            <person name="Tsamla T."/>
            <person name="Vassiliev H."/>
            <person name="Vo A."/>
            <person name="Wangchuk T."/>
            <person name="Wangdi T."/>
            <person name="Weiand M."/>
            <person name="Wilkinson J."/>
            <person name="Wilson A."/>
            <person name="Yadav S."/>
            <person name="Young G."/>
            <person name="Yu Q."/>
            <person name="Zembek L."/>
            <person name="Zhong D."/>
            <person name="Zimmer A."/>
            <person name="Zwirko Z."/>
            <person name="Jaffe D.B."/>
            <person name="Alvarez P."/>
            <person name="Brockman W."/>
            <person name="Butler J."/>
            <person name="Chin C."/>
            <person name="Gnerre S."/>
            <person name="Grabherr M."/>
            <person name="Kleber M."/>
            <person name="Mauceli E."/>
            <person name="MacCallum I."/>
        </authorList>
    </citation>
    <scope>NUCLEOTIDE SEQUENCE [LARGE SCALE GENOMIC DNA]</scope>
    <source>
        <strain evidence="4">Tucson 15287-2541.00</strain>
    </source>
</reference>
<keyword evidence="4" id="KW-1185">Reference proteome</keyword>
<feature type="compositionally biased region" description="Low complexity" evidence="1">
    <location>
        <begin position="433"/>
        <end position="445"/>
    </location>
</feature>
<dbReference type="AlphaFoldDB" id="B4JG76"/>
<dbReference type="STRING" id="7222.B4JG76"/>
<dbReference type="InParanoid" id="B4JG76"/>
<evidence type="ECO:0000256" key="1">
    <source>
        <dbReference type="SAM" id="MobiDB-lite"/>
    </source>
</evidence>
<evidence type="ECO:0000256" key="2">
    <source>
        <dbReference type="SAM" id="Phobius"/>
    </source>
</evidence>